<sequence>MFGSLKLKANKESVASFYDEFSKRLLNDYIRGNRRFNAAVELASSALSGRSGKILDIGCGIGVSSNACVELPGQYVVQGVDISPRNIEIANRLFARDRLTYEVSDMSKPLESGPFDALLLIDMYEHIPRSDWPGFNRVLSTHLAPGGIIILTTPSPLHQEYLRQEKPEGLQIVDETVEVADVIQLMQDTGTTLKHYSLETIWNTNDYVHLVLEHDPKHLPAKKKSNGVGMGRRIGRKFRDGVVTALSTDSESARRKFVEQRLGVGWE</sequence>
<keyword evidence="2 4" id="KW-0808">Transferase</keyword>
<gene>
    <name evidence="4" type="ORF">RMSM_01531</name>
</gene>
<comment type="caution">
    <text evidence="4">The sequence shown here is derived from an EMBL/GenBank/DDBJ whole genome shotgun (WGS) entry which is preliminary data.</text>
</comment>
<dbReference type="InterPro" id="IPR029063">
    <property type="entry name" value="SAM-dependent_MTases_sf"/>
</dbReference>
<keyword evidence="1 4" id="KW-0489">Methyltransferase</keyword>
<dbReference type="PATRIC" id="fig|1265738.3.peg.1519"/>
<dbReference type="CDD" id="cd02440">
    <property type="entry name" value="AdoMet_MTases"/>
    <property type="match status" value="1"/>
</dbReference>
<name>M5S1K5_9BACT</name>
<dbReference type="SUPFAM" id="SSF53335">
    <property type="entry name" value="S-adenosyl-L-methionine-dependent methyltransferases"/>
    <property type="match status" value="1"/>
</dbReference>
<dbReference type="Gene3D" id="3.40.50.150">
    <property type="entry name" value="Vaccinia Virus protein VP39"/>
    <property type="match status" value="1"/>
</dbReference>
<dbReference type="EC" id="2.1.1.-" evidence="4"/>
<dbReference type="PANTHER" id="PTHR43464">
    <property type="entry name" value="METHYLTRANSFERASE"/>
    <property type="match status" value="1"/>
</dbReference>
<reference evidence="4 5" key="1">
    <citation type="journal article" date="2013" name="Mar. Genomics">
        <title>Expression of sulfatases in Rhodopirellula baltica and the diversity of sulfatases in the genus Rhodopirellula.</title>
        <authorList>
            <person name="Wegner C.E."/>
            <person name="Richter-Heitmann T."/>
            <person name="Klindworth A."/>
            <person name="Klockow C."/>
            <person name="Richter M."/>
            <person name="Achstetter T."/>
            <person name="Glockner F.O."/>
            <person name="Harder J."/>
        </authorList>
    </citation>
    <scope>NUCLEOTIDE SEQUENCE [LARGE SCALE GENOMIC DNA]</scope>
    <source>
        <strain evidence="4 5">SM1</strain>
    </source>
</reference>
<evidence type="ECO:0000256" key="2">
    <source>
        <dbReference type="ARBA" id="ARBA00022679"/>
    </source>
</evidence>
<dbReference type="Pfam" id="PF13489">
    <property type="entry name" value="Methyltransf_23"/>
    <property type="match status" value="1"/>
</dbReference>
<proteinExistence type="predicted"/>
<dbReference type="EMBL" id="ANOG01000233">
    <property type="protein sequence ID" value="EMI21542.1"/>
    <property type="molecule type" value="Genomic_DNA"/>
</dbReference>
<protein>
    <submittedName>
        <fullName evidence="4">Methyltransferase type 11 domain protein</fullName>
        <ecNumber evidence="4">2.1.1.-</ecNumber>
    </submittedName>
</protein>
<organism evidence="4 5">
    <name type="scientific">Rhodopirellula maiorica SM1</name>
    <dbReference type="NCBI Taxonomy" id="1265738"/>
    <lineage>
        <taxon>Bacteria</taxon>
        <taxon>Pseudomonadati</taxon>
        <taxon>Planctomycetota</taxon>
        <taxon>Planctomycetia</taxon>
        <taxon>Pirellulales</taxon>
        <taxon>Pirellulaceae</taxon>
        <taxon>Novipirellula</taxon>
    </lineage>
</organism>
<keyword evidence="3" id="KW-0949">S-adenosyl-L-methionine</keyword>
<dbReference type="AlphaFoldDB" id="M5S1K5"/>
<evidence type="ECO:0000313" key="4">
    <source>
        <dbReference type="EMBL" id="EMI21542.1"/>
    </source>
</evidence>
<evidence type="ECO:0000256" key="3">
    <source>
        <dbReference type="ARBA" id="ARBA00022691"/>
    </source>
</evidence>
<evidence type="ECO:0000256" key="1">
    <source>
        <dbReference type="ARBA" id="ARBA00022603"/>
    </source>
</evidence>
<evidence type="ECO:0000313" key="5">
    <source>
        <dbReference type="Proteomes" id="UP000011991"/>
    </source>
</evidence>
<keyword evidence="5" id="KW-1185">Reference proteome</keyword>
<dbReference type="GO" id="GO:0032259">
    <property type="term" value="P:methylation"/>
    <property type="evidence" value="ECO:0007669"/>
    <property type="project" value="UniProtKB-KW"/>
</dbReference>
<accession>M5S1K5</accession>
<dbReference type="GO" id="GO:0008168">
    <property type="term" value="F:methyltransferase activity"/>
    <property type="evidence" value="ECO:0007669"/>
    <property type="project" value="UniProtKB-KW"/>
</dbReference>
<dbReference type="Proteomes" id="UP000011991">
    <property type="component" value="Unassembled WGS sequence"/>
</dbReference>
<dbReference type="PANTHER" id="PTHR43464:SF19">
    <property type="entry name" value="UBIQUINONE BIOSYNTHESIS O-METHYLTRANSFERASE, MITOCHONDRIAL"/>
    <property type="match status" value="1"/>
</dbReference>